<dbReference type="EMBL" id="JBEZUR010000003">
    <property type="protein sequence ID" value="MEU3553280.1"/>
    <property type="molecule type" value="Genomic_DNA"/>
</dbReference>
<dbReference type="PANTHER" id="PTHR33495:SF2">
    <property type="entry name" value="ANTI-SIGMA FACTOR ANTAGONIST TM_1081-RELATED"/>
    <property type="match status" value="1"/>
</dbReference>
<protein>
    <submittedName>
        <fullName evidence="2">STAS domain-containing protein</fullName>
    </submittedName>
</protein>
<dbReference type="Gene3D" id="3.30.750.24">
    <property type="entry name" value="STAS domain"/>
    <property type="match status" value="1"/>
</dbReference>
<organism evidence="2 3">
    <name type="scientific">Streptomyces fragilis</name>
    <dbReference type="NCBI Taxonomy" id="67301"/>
    <lineage>
        <taxon>Bacteria</taxon>
        <taxon>Bacillati</taxon>
        <taxon>Actinomycetota</taxon>
        <taxon>Actinomycetes</taxon>
        <taxon>Kitasatosporales</taxon>
        <taxon>Streptomycetaceae</taxon>
        <taxon>Streptomyces</taxon>
    </lineage>
</organism>
<name>A0ABV2YC28_9ACTN</name>
<comment type="caution">
    <text evidence="2">The sequence shown here is derived from an EMBL/GenBank/DDBJ whole genome shotgun (WGS) entry which is preliminary data.</text>
</comment>
<dbReference type="Pfam" id="PF01740">
    <property type="entry name" value="STAS"/>
    <property type="match status" value="1"/>
</dbReference>
<sequence length="125" mass="13319">MLTVQVQGENTAVVRLPQQVDFDNASAVGAQCEDLVQRGLTTLVVDASGTEYLDSSGVTMLITLSRTTQARSGTLYLAAFNSHYQQIWHMLGLETVIPLFPTVPAALSVSDAREPAAAPGVSDRV</sequence>
<feature type="domain" description="STAS" evidence="1">
    <location>
        <begin position="9"/>
        <end position="110"/>
    </location>
</feature>
<dbReference type="SUPFAM" id="SSF52091">
    <property type="entry name" value="SpoIIaa-like"/>
    <property type="match status" value="1"/>
</dbReference>
<evidence type="ECO:0000259" key="1">
    <source>
        <dbReference type="PROSITE" id="PS50801"/>
    </source>
</evidence>
<dbReference type="RefSeq" id="WP_108952727.1">
    <property type="nucleotide sequence ID" value="NZ_BEVZ01000002.1"/>
</dbReference>
<dbReference type="InterPro" id="IPR036513">
    <property type="entry name" value="STAS_dom_sf"/>
</dbReference>
<dbReference type="CDD" id="cd07043">
    <property type="entry name" value="STAS_anti-anti-sigma_factors"/>
    <property type="match status" value="1"/>
</dbReference>
<evidence type="ECO:0000313" key="2">
    <source>
        <dbReference type="EMBL" id="MEU3553280.1"/>
    </source>
</evidence>
<keyword evidence="3" id="KW-1185">Reference proteome</keyword>
<proteinExistence type="predicted"/>
<dbReference type="Proteomes" id="UP001550850">
    <property type="component" value="Unassembled WGS sequence"/>
</dbReference>
<gene>
    <name evidence="2" type="ORF">AB0E65_03415</name>
</gene>
<dbReference type="PANTHER" id="PTHR33495">
    <property type="entry name" value="ANTI-SIGMA FACTOR ANTAGONIST TM_1081-RELATED-RELATED"/>
    <property type="match status" value="1"/>
</dbReference>
<evidence type="ECO:0000313" key="3">
    <source>
        <dbReference type="Proteomes" id="UP001550850"/>
    </source>
</evidence>
<dbReference type="PROSITE" id="PS50801">
    <property type="entry name" value="STAS"/>
    <property type="match status" value="1"/>
</dbReference>
<reference evidence="2 3" key="1">
    <citation type="submission" date="2024-06" db="EMBL/GenBank/DDBJ databases">
        <title>The Natural Products Discovery Center: Release of the First 8490 Sequenced Strains for Exploring Actinobacteria Biosynthetic Diversity.</title>
        <authorList>
            <person name="Kalkreuter E."/>
            <person name="Kautsar S.A."/>
            <person name="Yang D."/>
            <person name="Bader C.D."/>
            <person name="Teijaro C.N."/>
            <person name="Fluegel L."/>
            <person name="Davis C.M."/>
            <person name="Simpson J.R."/>
            <person name="Lauterbach L."/>
            <person name="Steele A.D."/>
            <person name="Gui C."/>
            <person name="Meng S."/>
            <person name="Li G."/>
            <person name="Viehrig K."/>
            <person name="Ye F."/>
            <person name="Su P."/>
            <person name="Kiefer A.F."/>
            <person name="Nichols A."/>
            <person name="Cepeda A.J."/>
            <person name="Yan W."/>
            <person name="Fan B."/>
            <person name="Jiang Y."/>
            <person name="Adhikari A."/>
            <person name="Zheng C.-J."/>
            <person name="Schuster L."/>
            <person name="Cowan T.M."/>
            <person name="Smanski M.J."/>
            <person name="Chevrette M.G."/>
            <person name="De Carvalho L.P.S."/>
            <person name="Shen B."/>
        </authorList>
    </citation>
    <scope>NUCLEOTIDE SEQUENCE [LARGE SCALE GENOMIC DNA]</scope>
    <source>
        <strain evidence="2 3">NPDC038104</strain>
    </source>
</reference>
<dbReference type="InterPro" id="IPR002645">
    <property type="entry name" value="STAS_dom"/>
</dbReference>
<accession>A0ABV2YC28</accession>